<comment type="cofactor">
    <cofactor evidence="6">
        <name>a divalent metal cation</name>
        <dbReference type="ChEBI" id="CHEBI:60240"/>
    </cofactor>
    <text evidence="6">Binds 2 divalent metal cations per subunit. Site 1 may preferentially bind zinc ions, while site 2 has a preference for magnesium and/or manganese ions.</text>
</comment>
<keyword evidence="9" id="KW-1185">Reference proteome</keyword>
<dbReference type="InterPro" id="IPR002073">
    <property type="entry name" value="PDEase_catalytic_dom"/>
</dbReference>
<dbReference type="SUPFAM" id="SSF109604">
    <property type="entry name" value="HD-domain/PDEase-like"/>
    <property type="match status" value="1"/>
</dbReference>
<dbReference type="PROSITE" id="PS51845">
    <property type="entry name" value="PDEASE_I_2"/>
    <property type="match status" value="1"/>
</dbReference>
<feature type="binding site" evidence="5">
    <location>
        <position position="242"/>
    </location>
    <ligand>
        <name>Zn(2+)</name>
        <dbReference type="ChEBI" id="CHEBI:29105"/>
        <label>1</label>
    </ligand>
</feature>
<dbReference type="GO" id="GO:0046872">
    <property type="term" value="F:metal ion binding"/>
    <property type="evidence" value="ECO:0007669"/>
    <property type="project" value="UniProtKB-KW"/>
</dbReference>
<evidence type="ECO:0000259" key="7">
    <source>
        <dbReference type="PROSITE" id="PS51845"/>
    </source>
</evidence>
<dbReference type="STRING" id="45286.A0A120K266"/>
<evidence type="ECO:0000256" key="1">
    <source>
        <dbReference type="ARBA" id="ARBA00022723"/>
    </source>
</evidence>
<keyword evidence="2 6" id="KW-0378">Hydrolase</keyword>
<dbReference type="AlphaFoldDB" id="A0A120K266"/>
<dbReference type="SMART" id="SM00471">
    <property type="entry name" value="HDc"/>
    <property type="match status" value="1"/>
</dbReference>
<evidence type="ECO:0000256" key="3">
    <source>
        <dbReference type="PIRSR" id="PIRSR623088-1"/>
    </source>
</evidence>
<dbReference type="InterPro" id="IPR023174">
    <property type="entry name" value="PDEase_CS"/>
</dbReference>
<dbReference type="EC" id="3.1.4.-" evidence="6"/>
<feature type="binding site" evidence="5">
    <location>
        <position position="374"/>
    </location>
    <ligand>
        <name>Zn(2+)</name>
        <dbReference type="ChEBI" id="CHEBI:29105"/>
        <label>1</label>
    </ligand>
</feature>
<dbReference type="InterPro" id="IPR036971">
    <property type="entry name" value="PDEase_catalytic_dom_sf"/>
</dbReference>
<dbReference type="CDD" id="cd00077">
    <property type="entry name" value="HDc"/>
    <property type="match status" value="1"/>
</dbReference>
<comment type="similarity">
    <text evidence="6">Belongs to the cyclic nucleotide phosphodiesterase family.</text>
</comment>
<dbReference type="PRINTS" id="PR00387">
    <property type="entry name" value="PDIESTERASE1"/>
</dbReference>
<feature type="domain" description="PDEase" evidence="7">
    <location>
        <begin position="146"/>
        <end position="481"/>
    </location>
</feature>
<feature type="binding site" evidence="4">
    <location>
        <position position="442"/>
    </location>
    <ligand>
        <name>AMP</name>
        <dbReference type="ChEBI" id="CHEBI:456215"/>
    </ligand>
</feature>
<evidence type="ECO:0000313" key="8">
    <source>
        <dbReference type="EMBL" id="AMD20553.1"/>
    </source>
</evidence>
<protein>
    <recommendedName>
        <fullName evidence="6">Phosphodiesterase</fullName>
        <ecNumber evidence="6">3.1.4.-</ecNumber>
    </recommendedName>
</protein>
<feature type="active site" description="Proton donor" evidence="3">
    <location>
        <position position="238"/>
    </location>
</feature>
<dbReference type="GO" id="GO:0007165">
    <property type="term" value="P:signal transduction"/>
    <property type="evidence" value="ECO:0007669"/>
    <property type="project" value="InterPro"/>
</dbReference>
<feature type="binding site" evidence="5">
    <location>
        <position position="275"/>
    </location>
    <ligand>
        <name>Zn(2+)</name>
        <dbReference type="ChEBI" id="CHEBI:29105"/>
        <label>1</label>
    </ligand>
</feature>
<evidence type="ECO:0000256" key="5">
    <source>
        <dbReference type="PIRSR" id="PIRSR623088-3"/>
    </source>
</evidence>
<dbReference type="GO" id="GO:0004114">
    <property type="term" value="F:3',5'-cyclic-nucleotide phosphodiesterase activity"/>
    <property type="evidence" value="ECO:0007669"/>
    <property type="project" value="InterPro"/>
</dbReference>
<dbReference type="Gene3D" id="1.10.1300.10">
    <property type="entry name" value="3'5'-cyclic nucleotide phosphodiesterase, catalytic domain"/>
    <property type="match status" value="1"/>
</dbReference>
<dbReference type="EMBL" id="CP014244">
    <property type="protein sequence ID" value="AMD20553.1"/>
    <property type="molecule type" value="Genomic_DNA"/>
</dbReference>
<keyword evidence="1 5" id="KW-0479">Metal-binding</keyword>
<evidence type="ECO:0000256" key="4">
    <source>
        <dbReference type="PIRSR" id="PIRSR623088-2"/>
    </source>
</evidence>
<reference evidence="8 9" key="1">
    <citation type="submission" date="2016-01" db="EMBL/GenBank/DDBJ databases">
        <title>Genome sequence of the yeast Holleya sinecauda.</title>
        <authorList>
            <person name="Dietrich F.S."/>
        </authorList>
    </citation>
    <scope>NUCLEOTIDE SEQUENCE [LARGE SCALE GENOMIC DNA]</scope>
    <source>
        <strain evidence="8 9">ATCC 58844</strain>
    </source>
</reference>
<evidence type="ECO:0000256" key="2">
    <source>
        <dbReference type="ARBA" id="ARBA00022801"/>
    </source>
</evidence>
<feature type="binding site" evidence="5">
    <location>
        <position position="274"/>
    </location>
    <ligand>
        <name>Zn(2+)</name>
        <dbReference type="ChEBI" id="CHEBI:29105"/>
        <label>1</label>
    </ligand>
</feature>
<feature type="binding site" evidence="4">
    <location>
        <position position="374"/>
    </location>
    <ligand>
        <name>AMP</name>
        <dbReference type="ChEBI" id="CHEBI:456215"/>
    </ligand>
</feature>
<dbReference type="GeneID" id="28723801"/>
<sequence>MMHIFFVNCAKKEVPSGLECCVGHFKVLRDLLQEVLEKRLNNKEDFEQEISIVVYDDNEQELSLPETQTLLKIFLPCLNIKVSNVDDWQTTLQLALKCQQRIAVDKVTSSEYWMYSKHVDCHSGVTPCSLNMYSMTQHLARLNDAQEDQNNGVLVRFLNGVNIKGIMEVPKSTNYYWSQLNTWDFSAHSLNTLELIACARLIITKLCLASNTPCLSEDELNVFLIHLECAYHQVNKFHNFRHALDVMQATYKLCDLLKLDPGHSLALCISAVGHDVGHPGTNNDLFSSFGSPISKQYADNSVLENFHTDIFTGILRQHWPQYTTSLNLKNIKEAIISTDMALHNRYLKQLSLSGTEKLRNNIPLLTSLIIKAADISNVSRPLLVSAQWAVLLAYELNDCILLEKKLKGQSVDVKQSKLGRDVDLPDSVEDIVARFPRLPKDQLFFIDTFVLDLFAGLADKFKEVRFIHENIQSNRDFWLQQ</sequence>
<feature type="binding site" evidence="4">
    <location>
        <begin position="238"/>
        <end position="242"/>
    </location>
    <ligand>
        <name>AMP</name>
        <dbReference type="ChEBI" id="CHEBI:456215"/>
    </ligand>
</feature>
<gene>
    <name evidence="8" type="ORF">AW171_hschr42448</name>
</gene>
<dbReference type="PROSITE" id="PS00126">
    <property type="entry name" value="PDEASE_I_1"/>
    <property type="match status" value="1"/>
</dbReference>
<dbReference type="InterPro" id="IPR003607">
    <property type="entry name" value="HD/PDEase_dom"/>
</dbReference>
<dbReference type="Pfam" id="PF00233">
    <property type="entry name" value="PDEase_I"/>
    <property type="match status" value="1"/>
</dbReference>
<evidence type="ECO:0000313" key="9">
    <source>
        <dbReference type="Proteomes" id="UP000243052"/>
    </source>
</evidence>
<proteinExistence type="inferred from homology"/>
<dbReference type="Proteomes" id="UP000243052">
    <property type="component" value="Chromosome iv"/>
</dbReference>
<dbReference type="PANTHER" id="PTHR11347">
    <property type="entry name" value="CYCLIC NUCLEOTIDE PHOSPHODIESTERASE"/>
    <property type="match status" value="1"/>
</dbReference>
<evidence type="ECO:0000256" key="6">
    <source>
        <dbReference type="RuleBase" id="RU363067"/>
    </source>
</evidence>
<dbReference type="InterPro" id="IPR023088">
    <property type="entry name" value="PDEase"/>
</dbReference>
<feature type="binding site" evidence="5">
    <location>
        <position position="275"/>
    </location>
    <ligand>
        <name>Zn(2+)</name>
        <dbReference type="ChEBI" id="CHEBI:29105"/>
        <label>2</label>
    </ligand>
</feature>
<accession>A0A120K266</accession>
<organism evidence="8 9">
    <name type="scientific">Eremothecium sinecaudum</name>
    <dbReference type="NCBI Taxonomy" id="45286"/>
    <lineage>
        <taxon>Eukaryota</taxon>
        <taxon>Fungi</taxon>
        <taxon>Dikarya</taxon>
        <taxon>Ascomycota</taxon>
        <taxon>Saccharomycotina</taxon>
        <taxon>Saccharomycetes</taxon>
        <taxon>Saccharomycetales</taxon>
        <taxon>Saccharomycetaceae</taxon>
        <taxon>Eremothecium</taxon>
    </lineage>
</organism>
<feature type="binding site" evidence="4">
    <location>
        <position position="275"/>
    </location>
    <ligand>
        <name>AMP</name>
        <dbReference type="ChEBI" id="CHEBI:456215"/>
    </ligand>
</feature>
<dbReference type="OrthoDB" id="546632at2759"/>
<dbReference type="RefSeq" id="XP_017987549.1">
    <property type="nucleotide sequence ID" value="XM_018131873.1"/>
</dbReference>
<name>A0A120K266_9SACH</name>